<feature type="domain" description="STAS" evidence="3">
    <location>
        <begin position="1"/>
        <end position="110"/>
    </location>
</feature>
<evidence type="ECO:0000259" key="3">
    <source>
        <dbReference type="PROSITE" id="PS50801"/>
    </source>
</evidence>
<dbReference type="Proteomes" id="UP001500027">
    <property type="component" value="Unassembled WGS sequence"/>
</dbReference>
<proteinExistence type="inferred from homology"/>
<evidence type="ECO:0000256" key="2">
    <source>
        <dbReference type="RuleBase" id="RU003749"/>
    </source>
</evidence>
<protein>
    <recommendedName>
        <fullName evidence="2">Anti-sigma factor antagonist</fullName>
    </recommendedName>
</protein>
<evidence type="ECO:0000313" key="4">
    <source>
        <dbReference type="EMBL" id="GAA4267937.1"/>
    </source>
</evidence>
<organism evidence="4 5">
    <name type="scientific">Hyunsoonleella aestuarii</name>
    <dbReference type="NCBI Taxonomy" id="912802"/>
    <lineage>
        <taxon>Bacteria</taxon>
        <taxon>Pseudomonadati</taxon>
        <taxon>Bacteroidota</taxon>
        <taxon>Flavobacteriia</taxon>
        <taxon>Flavobacteriales</taxon>
        <taxon>Flavobacteriaceae</taxon>
    </lineage>
</organism>
<dbReference type="InterPro" id="IPR036513">
    <property type="entry name" value="STAS_dom_sf"/>
</dbReference>
<dbReference type="NCBIfam" id="TIGR00377">
    <property type="entry name" value="ant_ant_sig"/>
    <property type="match status" value="1"/>
</dbReference>
<dbReference type="PANTHER" id="PTHR33495">
    <property type="entry name" value="ANTI-SIGMA FACTOR ANTAGONIST TM_1081-RELATED-RELATED"/>
    <property type="match status" value="1"/>
</dbReference>
<reference evidence="5" key="1">
    <citation type="journal article" date="2019" name="Int. J. Syst. Evol. Microbiol.">
        <title>The Global Catalogue of Microorganisms (GCM) 10K type strain sequencing project: providing services to taxonomists for standard genome sequencing and annotation.</title>
        <authorList>
            <consortium name="The Broad Institute Genomics Platform"/>
            <consortium name="The Broad Institute Genome Sequencing Center for Infectious Disease"/>
            <person name="Wu L."/>
            <person name="Ma J."/>
        </authorList>
    </citation>
    <scope>NUCLEOTIDE SEQUENCE [LARGE SCALE GENOMIC DNA]</scope>
    <source>
        <strain evidence="5">JCM 17452</strain>
    </source>
</reference>
<dbReference type="SUPFAM" id="SSF52091">
    <property type="entry name" value="SpoIIaa-like"/>
    <property type="match status" value="1"/>
</dbReference>
<dbReference type="InterPro" id="IPR003658">
    <property type="entry name" value="Anti-sigma_ant"/>
</dbReference>
<gene>
    <name evidence="4" type="ORF">GCM10022257_00380</name>
</gene>
<dbReference type="CDD" id="cd07043">
    <property type="entry name" value="STAS_anti-anti-sigma_factors"/>
    <property type="match status" value="1"/>
</dbReference>
<dbReference type="EMBL" id="BAABAV010000001">
    <property type="protein sequence ID" value="GAA4267937.1"/>
    <property type="molecule type" value="Genomic_DNA"/>
</dbReference>
<dbReference type="Pfam" id="PF01740">
    <property type="entry name" value="STAS"/>
    <property type="match status" value="1"/>
</dbReference>
<accession>A0ABP8E6R8</accession>
<dbReference type="PROSITE" id="PS50801">
    <property type="entry name" value="STAS"/>
    <property type="match status" value="1"/>
</dbReference>
<comment type="caution">
    <text evidence="4">The sequence shown here is derived from an EMBL/GenBank/DDBJ whole genome shotgun (WGS) entry which is preliminary data.</text>
</comment>
<evidence type="ECO:0000256" key="1">
    <source>
        <dbReference type="ARBA" id="ARBA00009013"/>
    </source>
</evidence>
<dbReference type="Gene3D" id="3.30.750.24">
    <property type="entry name" value="STAS domain"/>
    <property type="match status" value="1"/>
</dbReference>
<name>A0ABP8E6R8_9FLAO</name>
<dbReference type="InterPro" id="IPR002645">
    <property type="entry name" value="STAS_dom"/>
</dbReference>
<evidence type="ECO:0000313" key="5">
    <source>
        <dbReference type="Proteomes" id="UP001500027"/>
    </source>
</evidence>
<sequence>MNITITKEGDISILSLTGSLDTNTSKGAENEMNKLIEEGRTKLLIDLSNLDYISSSGLRILLSTSKKLKPIGGEMRISGLNETVNEVFEISGFTMIFNVFKTLEEAKASF</sequence>
<comment type="similarity">
    <text evidence="1 2">Belongs to the anti-sigma-factor antagonist family.</text>
</comment>
<keyword evidence="5" id="KW-1185">Reference proteome</keyword>
<dbReference type="RefSeq" id="WP_139002063.1">
    <property type="nucleotide sequence ID" value="NZ_BAABAV010000001.1"/>
</dbReference>